<reference evidence="2 3" key="1">
    <citation type="submission" date="2019-01" db="EMBL/GenBank/DDBJ databases">
        <title>Sequencing of cultivated peanut Arachis hypogaea provides insights into genome evolution and oil improvement.</title>
        <authorList>
            <person name="Chen X."/>
        </authorList>
    </citation>
    <scope>NUCLEOTIDE SEQUENCE [LARGE SCALE GENOMIC DNA]</scope>
    <source>
        <strain evidence="3">cv. Fuhuasheng</strain>
        <tissue evidence="2">Leaves</tissue>
    </source>
</reference>
<dbReference type="EMBL" id="SDMP01000018">
    <property type="protein sequence ID" value="RYQ94800.1"/>
    <property type="molecule type" value="Genomic_DNA"/>
</dbReference>
<dbReference type="InterPro" id="IPR002182">
    <property type="entry name" value="NB-ARC"/>
</dbReference>
<feature type="domain" description="TIR" evidence="1">
    <location>
        <begin position="43"/>
        <end position="216"/>
    </location>
</feature>
<sequence>MKVFLENFDGSEEHLFPIFLDCDFINIRKFPLMANHGVASFDYTYDVFLSFRRGVHRAFIDHLYKALDCIDIKTFKDDDKEESTTEEEETNPDLIEKIERSRISVIVLCKDFPFSTRCLDEVAKIMECYDKKTMQVVGLFYDGVIAANVRWQKEDTAYGKAITQHKERLRLGEESDKIKTWRSALSRVCDLIALNCDKKYETELISMIVKGVSARLPPLRLQMKDVVGLDSRFEEVKSHLDIGNNDAVQMVAICGPPGIGKTTFAAYIYNNVINNQYIAASFISNIRDKPKVEDLQSTLLSEMGENRESRKGDTDGGGREIKRKLSVKKVLLVLDGVDKIEQLKSLAGGCDWFGPGSKIIITTRDATLLNRHRVKIKRYQMTELSDDDSRKLFCWYAFDDSEPAQNFANLVPQALSIAKGIPLALKKLGSRLKDRSLDEWEMELDRYNKVPEAFEFLLKSFGN</sequence>
<dbReference type="GO" id="GO:0043531">
    <property type="term" value="F:ADP binding"/>
    <property type="evidence" value="ECO:0007669"/>
    <property type="project" value="InterPro"/>
</dbReference>
<dbReference type="SUPFAM" id="SSF52540">
    <property type="entry name" value="P-loop containing nucleoside triphosphate hydrolases"/>
    <property type="match status" value="1"/>
</dbReference>
<dbReference type="Proteomes" id="UP000289738">
    <property type="component" value="Chromosome B08"/>
</dbReference>
<evidence type="ECO:0000313" key="3">
    <source>
        <dbReference type="Proteomes" id="UP000289738"/>
    </source>
</evidence>
<dbReference type="Pfam" id="PF00931">
    <property type="entry name" value="NB-ARC"/>
    <property type="match status" value="1"/>
</dbReference>
<dbReference type="Gene3D" id="1.10.8.430">
    <property type="entry name" value="Helical domain of apoptotic protease-activating factors"/>
    <property type="match status" value="1"/>
</dbReference>
<proteinExistence type="predicted"/>
<dbReference type="SUPFAM" id="SSF52200">
    <property type="entry name" value="Toll/Interleukin receptor TIR domain"/>
    <property type="match status" value="1"/>
</dbReference>
<dbReference type="Gene3D" id="3.40.50.10140">
    <property type="entry name" value="Toll/interleukin-1 receptor homology (TIR) domain"/>
    <property type="match status" value="1"/>
</dbReference>
<dbReference type="AlphaFoldDB" id="A0A444XYP4"/>
<protein>
    <recommendedName>
        <fullName evidence="1">TIR domain-containing protein</fullName>
    </recommendedName>
</protein>
<keyword evidence="3" id="KW-1185">Reference proteome</keyword>
<evidence type="ECO:0000313" key="2">
    <source>
        <dbReference type="EMBL" id="RYQ94800.1"/>
    </source>
</evidence>
<comment type="caution">
    <text evidence="2">The sequence shown here is derived from an EMBL/GenBank/DDBJ whole genome shotgun (WGS) entry which is preliminary data.</text>
</comment>
<gene>
    <name evidence="2" type="ORF">Ahy_B08g089735</name>
</gene>
<dbReference type="PRINTS" id="PR00364">
    <property type="entry name" value="DISEASERSIST"/>
</dbReference>
<dbReference type="InterPro" id="IPR044974">
    <property type="entry name" value="Disease_R_plants"/>
</dbReference>
<dbReference type="PANTHER" id="PTHR11017:SF252">
    <property type="entry name" value="RESISTANCE PROTEIN (TIR-NBS-LRR CLASS), PUTATIVE-RELATED"/>
    <property type="match status" value="1"/>
</dbReference>
<dbReference type="GO" id="GO:0007165">
    <property type="term" value="P:signal transduction"/>
    <property type="evidence" value="ECO:0007669"/>
    <property type="project" value="InterPro"/>
</dbReference>
<dbReference type="InterPro" id="IPR042197">
    <property type="entry name" value="Apaf_helical"/>
</dbReference>
<dbReference type="GO" id="GO:0006952">
    <property type="term" value="P:defense response"/>
    <property type="evidence" value="ECO:0007669"/>
    <property type="project" value="InterPro"/>
</dbReference>
<dbReference type="InterPro" id="IPR027417">
    <property type="entry name" value="P-loop_NTPase"/>
</dbReference>
<dbReference type="STRING" id="3818.A0A444XYP4"/>
<organism evidence="2 3">
    <name type="scientific">Arachis hypogaea</name>
    <name type="common">Peanut</name>
    <dbReference type="NCBI Taxonomy" id="3818"/>
    <lineage>
        <taxon>Eukaryota</taxon>
        <taxon>Viridiplantae</taxon>
        <taxon>Streptophyta</taxon>
        <taxon>Embryophyta</taxon>
        <taxon>Tracheophyta</taxon>
        <taxon>Spermatophyta</taxon>
        <taxon>Magnoliopsida</taxon>
        <taxon>eudicotyledons</taxon>
        <taxon>Gunneridae</taxon>
        <taxon>Pentapetalae</taxon>
        <taxon>rosids</taxon>
        <taxon>fabids</taxon>
        <taxon>Fabales</taxon>
        <taxon>Fabaceae</taxon>
        <taxon>Papilionoideae</taxon>
        <taxon>50 kb inversion clade</taxon>
        <taxon>dalbergioids sensu lato</taxon>
        <taxon>Dalbergieae</taxon>
        <taxon>Pterocarpus clade</taxon>
        <taxon>Arachis</taxon>
    </lineage>
</organism>
<dbReference type="PANTHER" id="PTHR11017">
    <property type="entry name" value="LEUCINE-RICH REPEAT-CONTAINING PROTEIN"/>
    <property type="match status" value="1"/>
</dbReference>
<dbReference type="InterPro" id="IPR035897">
    <property type="entry name" value="Toll_tir_struct_dom_sf"/>
</dbReference>
<dbReference type="InterPro" id="IPR000157">
    <property type="entry name" value="TIR_dom"/>
</dbReference>
<accession>A0A444XYP4</accession>
<dbReference type="Gene3D" id="3.40.50.300">
    <property type="entry name" value="P-loop containing nucleotide triphosphate hydrolases"/>
    <property type="match status" value="1"/>
</dbReference>
<evidence type="ECO:0000259" key="1">
    <source>
        <dbReference type="PROSITE" id="PS50104"/>
    </source>
</evidence>
<name>A0A444XYP4_ARAHY</name>
<dbReference type="Pfam" id="PF01582">
    <property type="entry name" value="TIR"/>
    <property type="match status" value="1"/>
</dbReference>
<dbReference type="SMART" id="SM00255">
    <property type="entry name" value="TIR"/>
    <property type="match status" value="1"/>
</dbReference>
<dbReference type="PROSITE" id="PS50104">
    <property type="entry name" value="TIR"/>
    <property type="match status" value="1"/>
</dbReference>